<feature type="region of interest" description="Disordered" evidence="1">
    <location>
        <begin position="15"/>
        <end position="39"/>
    </location>
</feature>
<evidence type="ECO:0000256" key="1">
    <source>
        <dbReference type="SAM" id="MobiDB-lite"/>
    </source>
</evidence>
<accession>U9TJZ3</accession>
<proteinExistence type="predicted"/>
<dbReference type="EMBL" id="KI289160">
    <property type="protein sequence ID" value="ESA08470.1"/>
    <property type="molecule type" value="Genomic_DNA"/>
</dbReference>
<dbReference type="AlphaFoldDB" id="U9TJZ3"/>
<feature type="compositionally biased region" description="Polar residues" evidence="1">
    <location>
        <begin position="28"/>
        <end position="39"/>
    </location>
</feature>
<dbReference type="HOGENOM" id="CLU_2832471_0_0_1"/>
<sequence>MQKLDSKSSTKYIKPITKYNNRTKHNSKPCNNTTPSITSKGTKIQDDRVIGLMTLLVWLLECQVTK</sequence>
<reference evidence="2" key="1">
    <citation type="submission" date="2013-07" db="EMBL/GenBank/DDBJ databases">
        <title>The genome of an arbuscular mycorrhizal fungus provides insights into the evolution of the oldest plant symbiosis.</title>
        <authorList>
            <consortium name="DOE Joint Genome Institute"/>
            <person name="Tisserant E."/>
            <person name="Malbreil M."/>
            <person name="Kuo A."/>
            <person name="Kohler A."/>
            <person name="Symeonidi A."/>
            <person name="Balestrini R."/>
            <person name="Charron P."/>
            <person name="Duensing N."/>
            <person name="Frei-dit-Frey N."/>
            <person name="Gianinazzi-Pearson V."/>
            <person name="Gilbert B."/>
            <person name="Handa Y."/>
            <person name="Hijri M."/>
            <person name="Kaul R."/>
            <person name="Kawaguchi M."/>
            <person name="Krajinski F."/>
            <person name="Lammers P."/>
            <person name="Lapierre D."/>
            <person name="Masclaux F.G."/>
            <person name="Murat C."/>
            <person name="Morin E."/>
            <person name="Ndikumana S."/>
            <person name="Pagni M."/>
            <person name="Petitpierre D."/>
            <person name="Requena N."/>
            <person name="Rosikiewicz P."/>
            <person name="Riley R."/>
            <person name="Saito K."/>
            <person name="San Clemente H."/>
            <person name="Shapiro H."/>
            <person name="van Tuinen D."/>
            <person name="Becard G."/>
            <person name="Bonfante P."/>
            <person name="Paszkowski U."/>
            <person name="Shachar-Hill Y."/>
            <person name="Young J.P."/>
            <person name="Sanders I.R."/>
            <person name="Henrissat B."/>
            <person name="Rensing S.A."/>
            <person name="Grigoriev I.V."/>
            <person name="Corradi N."/>
            <person name="Roux C."/>
            <person name="Martin F."/>
        </authorList>
    </citation>
    <scope>NUCLEOTIDE SEQUENCE</scope>
    <source>
        <strain evidence="2">DAOM 197198</strain>
    </source>
</reference>
<organism evidence="2">
    <name type="scientific">Rhizophagus irregularis (strain DAOM 181602 / DAOM 197198 / MUCL 43194)</name>
    <name type="common">Arbuscular mycorrhizal fungus</name>
    <name type="synonym">Glomus intraradices</name>
    <dbReference type="NCBI Taxonomy" id="747089"/>
    <lineage>
        <taxon>Eukaryota</taxon>
        <taxon>Fungi</taxon>
        <taxon>Fungi incertae sedis</taxon>
        <taxon>Mucoromycota</taxon>
        <taxon>Glomeromycotina</taxon>
        <taxon>Glomeromycetes</taxon>
        <taxon>Glomerales</taxon>
        <taxon>Glomeraceae</taxon>
        <taxon>Rhizophagus</taxon>
    </lineage>
</organism>
<protein>
    <submittedName>
        <fullName evidence="2">Uncharacterized protein</fullName>
    </submittedName>
</protein>
<evidence type="ECO:0000313" key="2">
    <source>
        <dbReference type="EMBL" id="ESA08470.1"/>
    </source>
</evidence>
<name>U9TJZ3_RHIID</name>
<gene>
    <name evidence="2" type="ORF">GLOINDRAFT_349088</name>
</gene>